<dbReference type="AlphaFoldDB" id="M0LUC4"/>
<proteinExistence type="predicted"/>
<reference evidence="1 2" key="1">
    <citation type="journal article" date="2014" name="PLoS Genet.">
        <title>Phylogenetically driven sequencing of extremely halophilic archaea reveals strategies for static and dynamic osmo-response.</title>
        <authorList>
            <person name="Becker E.A."/>
            <person name="Seitzer P.M."/>
            <person name="Tritt A."/>
            <person name="Larsen D."/>
            <person name="Krusor M."/>
            <person name="Yao A.I."/>
            <person name="Wu D."/>
            <person name="Madern D."/>
            <person name="Eisen J.A."/>
            <person name="Darling A.E."/>
            <person name="Facciotti M.T."/>
        </authorList>
    </citation>
    <scope>NUCLEOTIDE SEQUENCE [LARGE SCALE GENOMIC DNA]</scope>
    <source>
        <strain evidence="1 2">100A6</strain>
    </source>
</reference>
<comment type="caution">
    <text evidence="1">The sequence shown here is derived from an EMBL/GenBank/DDBJ whole genome shotgun (WGS) entry which is preliminary data.</text>
</comment>
<dbReference type="Proteomes" id="UP000011566">
    <property type="component" value="Unassembled WGS sequence"/>
</dbReference>
<evidence type="ECO:0000313" key="2">
    <source>
        <dbReference type="Proteomes" id="UP000011566"/>
    </source>
</evidence>
<organism evidence="1 2">
    <name type="scientific">Halococcus hamelinensis 100A6</name>
    <dbReference type="NCBI Taxonomy" id="1132509"/>
    <lineage>
        <taxon>Archaea</taxon>
        <taxon>Methanobacteriati</taxon>
        <taxon>Methanobacteriota</taxon>
        <taxon>Stenosarchaea group</taxon>
        <taxon>Halobacteria</taxon>
        <taxon>Halobacteriales</taxon>
        <taxon>Halococcaceae</taxon>
        <taxon>Halococcus</taxon>
    </lineage>
</organism>
<dbReference type="EMBL" id="AOMB01000036">
    <property type="protein sequence ID" value="EMA37167.1"/>
    <property type="molecule type" value="Genomic_DNA"/>
</dbReference>
<keyword evidence="2" id="KW-1185">Reference proteome</keyword>
<protein>
    <submittedName>
        <fullName evidence="1">Uncharacterized protein</fullName>
    </submittedName>
</protein>
<name>M0LUC4_9EURY</name>
<evidence type="ECO:0000313" key="1">
    <source>
        <dbReference type="EMBL" id="EMA37167.1"/>
    </source>
</evidence>
<accession>M0LUC4</accession>
<gene>
    <name evidence="1" type="ORF">C447_13147</name>
</gene>
<sequence>MTIVADGSGGSYYRMYGGTGPNIELGAEADTEDSASYEDRVILDDPYYAEGFVGDNGVDSYQYEPTIAGEPSLGFVNDGDVPLEVYLNGELYETVEPGQGTDGERVDPDAPSSGENFITVEAVGDGASNYTLMAGEAGTMPFYYESEANPGTTAENPDYTGMVSGAYGFVGAGGVDTYSTDGALYSIENEGSATLKVYQNGEVWATVQPGETKEPSYE</sequence>
<dbReference type="OrthoDB" id="211617at2157"/>
<dbReference type="RefSeq" id="WP_007694575.1">
    <property type="nucleotide sequence ID" value="NZ_AJRK01000415.1"/>
</dbReference>
<dbReference type="PATRIC" id="fig|1132509.6.peg.3050"/>
<dbReference type="eggNOG" id="arCOG05052">
    <property type="taxonomic scope" value="Archaea"/>
</dbReference>